<dbReference type="Proteomes" id="UP000058012">
    <property type="component" value="Unassembled WGS sequence"/>
</dbReference>
<dbReference type="SUPFAM" id="SSF48264">
    <property type="entry name" value="Cytochrome P450"/>
    <property type="match status" value="1"/>
</dbReference>
<dbReference type="GO" id="GO:0006707">
    <property type="term" value="P:cholesterol catabolic process"/>
    <property type="evidence" value="ECO:0007669"/>
    <property type="project" value="TreeGrafter"/>
</dbReference>
<dbReference type="GO" id="GO:0020037">
    <property type="term" value="F:heme binding"/>
    <property type="evidence" value="ECO:0007669"/>
    <property type="project" value="InterPro"/>
</dbReference>
<dbReference type="Pfam" id="PF00067">
    <property type="entry name" value="p450"/>
    <property type="match status" value="1"/>
</dbReference>
<dbReference type="STRING" id="1117702.AQZ52_13615"/>
<dbReference type="PRINTS" id="PR00359">
    <property type="entry name" value="BP450"/>
</dbReference>
<dbReference type="InterPro" id="IPR036396">
    <property type="entry name" value="Cyt_P450_sf"/>
</dbReference>
<dbReference type="PANTHER" id="PTHR46696:SF4">
    <property type="entry name" value="BIOTIN BIOSYNTHESIS CYTOCHROME P450"/>
    <property type="match status" value="1"/>
</dbReference>
<dbReference type="OrthoDB" id="5522954at2"/>
<evidence type="ECO:0000313" key="2">
    <source>
        <dbReference type="EMBL" id="KUR70858.1"/>
    </source>
</evidence>
<comment type="caution">
    <text evidence="2">The sequence shown here is derived from an EMBL/GenBank/DDBJ whole genome shotgun (WGS) entry which is preliminary data.</text>
</comment>
<reference evidence="2 3" key="1">
    <citation type="submission" date="2015-10" db="EMBL/GenBank/DDBJ databases">
        <title>Draft genome sequence of Novosphingobium fuchskuhlense DSM 25065 isolated from a surface water sample of the southwest basin of Lake Grosse Fuchskuhle.</title>
        <authorList>
            <person name="Ruckert C."/>
            <person name="Winkler A."/>
            <person name="Glaeser J."/>
            <person name="Grossart H.-P."/>
            <person name="Kalinowski J."/>
            <person name="Glaeser S."/>
        </authorList>
    </citation>
    <scope>NUCLEOTIDE SEQUENCE [LARGE SCALE GENOMIC DNA]</scope>
    <source>
        <strain evidence="2 3">FNE08-7</strain>
    </source>
</reference>
<dbReference type="RefSeq" id="WP_067911746.1">
    <property type="nucleotide sequence ID" value="NZ_KQ954245.1"/>
</dbReference>
<dbReference type="Gene3D" id="1.10.630.10">
    <property type="entry name" value="Cytochrome P450"/>
    <property type="match status" value="1"/>
</dbReference>
<proteinExistence type="inferred from homology"/>
<organism evidence="2 3">
    <name type="scientific">Novosphingobium fuchskuhlense</name>
    <dbReference type="NCBI Taxonomy" id="1117702"/>
    <lineage>
        <taxon>Bacteria</taxon>
        <taxon>Pseudomonadati</taxon>
        <taxon>Pseudomonadota</taxon>
        <taxon>Alphaproteobacteria</taxon>
        <taxon>Sphingomonadales</taxon>
        <taxon>Sphingomonadaceae</taxon>
        <taxon>Novosphingobium</taxon>
    </lineage>
</organism>
<dbReference type="AlphaFoldDB" id="A0A117UU35"/>
<dbReference type="InterPro" id="IPR002397">
    <property type="entry name" value="Cyt_P450_B"/>
</dbReference>
<sequence>MPFAFSRQTDPHVDLSSLDAFNDGAPFETFARMRREDPMAWSEMTSGENGFWSVTRHADLLDLNRQADLLSSARGIRMEDQTMEEVEARKTFQETDAPHHRGFRALVSKAFAKGTVAQFEDQIRSIVTNLLDVALEEGEFDAVDRIARRLPMQMLAQIMGVPQEDGPWLVDKGDALISNADPDYTDFVVDQLDSDAYRMLPFRSPAAMDLFDYANKLLDRMDAGEQIGVLNLVREKTNSGTQMSRDEFRNFFCLLVAAGNDTTRYSISATIHALANDPALLKRLQTGDFHSWEGAADEMIRYASPTTHFRRTATRDFTFHGKQVREGDKVLLWFISGNRDETAIADPYAIDLGRERNPFLSFGQGGPHICLGMWLAKLEVAIVMQELAKRLTGIEQVADHAYLRSNFIHGIKHLPVRVSAR</sequence>
<gene>
    <name evidence="2" type="ORF">AQZ52_13615</name>
</gene>
<dbReference type="CDD" id="cd11033">
    <property type="entry name" value="CYP142-like"/>
    <property type="match status" value="1"/>
</dbReference>
<accession>A0A117UU35</accession>
<protein>
    <submittedName>
        <fullName evidence="2">Cytochrome</fullName>
    </submittedName>
</protein>
<dbReference type="GO" id="GO:0005506">
    <property type="term" value="F:iron ion binding"/>
    <property type="evidence" value="ECO:0007669"/>
    <property type="project" value="InterPro"/>
</dbReference>
<comment type="similarity">
    <text evidence="1">Belongs to the cytochrome P450 family.</text>
</comment>
<dbReference type="PANTHER" id="PTHR46696">
    <property type="entry name" value="P450, PUTATIVE (EUROFUNG)-RELATED"/>
    <property type="match status" value="1"/>
</dbReference>
<name>A0A117UU35_9SPHN</name>
<keyword evidence="3" id="KW-1185">Reference proteome</keyword>
<evidence type="ECO:0000256" key="1">
    <source>
        <dbReference type="ARBA" id="ARBA00010617"/>
    </source>
</evidence>
<evidence type="ECO:0000313" key="3">
    <source>
        <dbReference type="Proteomes" id="UP000058012"/>
    </source>
</evidence>
<dbReference type="GO" id="GO:0008395">
    <property type="term" value="F:steroid hydroxylase activity"/>
    <property type="evidence" value="ECO:0007669"/>
    <property type="project" value="TreeGrafter"/>
</dbReference>
<dbReference type="EMBL" id="LLZS01000008">
    <property type="protein sequence ID" value="KUR70858.1"/>
    <property type="molecule type" value="Genomic_DNA"/>
</dbReference>
<dbReference type="InterPro" id="IPR001128">
    <property type="entry name" value="Cyt_P450"/>
</dbReference>
<dbReference type="GO" id="GO:0036199">
    <property type="term" value="F:cholest-4-en-3-one 26-monooxygenase activity"/>
    <property type="evidence" value="ECO:0007669"/>
    <property type="project" value="TreeGrafter"/>
</dbReference>